<evidence type="ECO:0000256" key="1">
    <source>
        <dbReference type="ARBA" id="ARBA00004123"/>
    </source>
</evidence>
<evidence type="ECO:0000256" key="2">
    <source>
        <dbReference type="ARBA" id="ARBA00023015"/>
    </source>
</evidence>
<dbReference type="SMART" id="SM00353">
    <property type="entry name" value="HLH"/>
    <property type="match status" value="1"/>
</dbReference>
<dbReference type="GO" id="GO:0003700">
    <property type="term" value="F:DNA-binding transcription factor activity"/>
    <property type="evidence" value="ECO:0007669"/>
    <property type="project" value="TreeGrafter"/>
</dbReference>
<feature type="region of interest" description="Disordered" evidence="5">
    <location>
        <begin position="95"/>
        <end position="118"/>
    </location>
</feature>
<comment type="subcellular location">
    <subcellularLocation>
        <location evidence="1">Nucleus</location>
    </subcellularLocation>
</comment>
<protein>
    <recommendedName>
        <fullName evidence="6">BHLH domain-containing protein</fullName>
    </recommendedName>
</protein>
<dbReference type="FunFam" id="4.10.280.10:FF:000042">
    <property type="entry name" value="transcription factor bHLH48-like isoform X1"/>
    <property type="match status" value="1"/>
</dbReference>
<dbReference type="PROSITE" id="PS50888">
    <property type="entry name" value="BHLH"/>
    <property type="match status" value="1"/>
</dbReference>
<feature type="domain" description="BHLH" evidence="6">
    <location>
        <begin position="234"/>
        <end position="284"/>
    </location>
</feature>
<dbReference type="EMBL" id="BAABME010006341">
    <property type="protein sequence ID" value="GAA0168078.1"/>
    <property type="molecule type" value="Genomic_DNA"/>
</dbReference>
<accession>A0AAV3QZM1</accession>
<dbReference type="GO" id="GO:0005634">
    <property type="term" value="C:nucleus"/>
    <property type="evidence" value="ECO:0007669"/>
    <property type="project" value="UniProtKB-SubCell"/>
</dbReference>
<dbReference type="PANTHER" id="PTHR12565">
    <property type="entry name" value="STEROL REGULATORY ELEMENT-BINDING PROTEIN"/>
    <property type="match status" value="1"/>
</dbReference>
<feature type="region of interest" description="Disordered" evidence="5">
    <location>
        <begin position="1"/>
        <end position="23"/>
    </location>
</feature>
<dbReference type="Pfam" id="PF00010">
    <property type="entry name" value="HLH"/>
    <property type="match status" value="1"/>
</dbReference>
<comment type="caution">
    <text evidence="7">The sequence shown here is derived from an EMBL/GenBank/DDBJ whole genome shotgun (WGS) entry which is preliminary data.</text>
</comment>
<evidence type="ECO:0000259" key="6">
    <source>
        <dbReference type="PROSITE" id="PS50888"/>
    </source>
</evidence>
<evidence type="ECO:0000313" key="8">
    <source>
        <dbReference type="Proteomes" id="UP001454036"/>
    </source>
</evidence>
<gene>
    <name evidence="7" type="ORF">LIER_22882</name>
</gene>
<dbReference type="InterPro" id="IPR024097">
    <property type="entry name" value="bHLH_ZIP_TF"/>
</dbReference>
<feature type="region of interest" description="Disordered" evidence="5">
    <location>
        <begin position="179"/>
        <end position="219"/>
    </location>
</feature>
<evidence type="ECO:0000256" key="4">
    <source>
        <dbReference type="ARBA" id="ARBA00023242"/>
    </source>
</evidence>
<name>A0AAV3QZM1_LITER</name>
<dbReference type="SUPFAM" id="SSF47459">
    <property type="entry name" value="HLH, helix-loop-helix DNA-binding domain"/>
    <property type="match status" value="1"/>
</dbReference>
<dbReference type="AlphaFoldDB" id="A0AAV3QZM1"/>
<evidence type="ECO:0000313" key="7">
    <source>
        <dbReference type="EMBL" id="GAA0168078.1"/>
    </source>
</evidence>
<evidence type="ECO:0000256" key="3">
    <source>
        <dbReference type="ARBA" id="ARBA00023163"/>
    </source>
</evidence>
<dbReference type="CDD" id="cd18919">
    <property type="entry name" value="bHLH_AtBPE_like"/>
    <property type="match status" value="1"/>
</dbReference>
<dbReference type="GO" id="GO:0046983">
    <property type="term" value="F:protein dimerization activity"/>
    <property type="evidence" value="ECO:0007669"/>
    <property type="project" value="InterPro"/>
</dbReference>
<dbReference type="Proteomes" id="UP001454036">
    <property type="component" value="Unassembled WGS sequence"/>
</dbReference>
<sequence>MEAKADTRSVIYGPGQKQQNIGPGLHYFGSEELRLFMAPPPPDSATSFTALLELPPIQAVELLVHSPENLTTPPPPTAAEEEEVMLAGREYSFHGFAQPPPPPENLNSPQPPPPSLTAVEEEEEVKFSGGEYNFHGFAPPLFPADMELIGRAAKFSVFAPPENSPESLCCKELKQEQVDSDFNPSDTTFQTPTNKRKGRDKKVKESNKRNKKPAKETWEDEKLPYVHVRARRGQATDSHSLAERARREKINARMKLLQELVPGCNKISGTASVLDEIINHVQSLQRQVEFLSMRLAAVNPGIDINLDTFMTAENGSLVESNYYPGITMPSVWPEEQIRPQYQQLWQLDGFQQSAWIKEEDNSNFVALLQSNHLKMQL</sequence>
<dbReference type="InterPro" id="IPR036638">
    <property type="entry name" value="HLH_DNA-bd_sf"/>
</dbReference>
<keyword evidence="8" id="KW-1185">Reference proteome</keyword>
<dbReference type="PANTHER" id="PTHR12565:SF112">
    <property type="entry name" value="TRANSCRIPTION FACTOR BHLH48-RELATED"/>
    <property type="match status" value="1"/>
</dbReference>
<organism evidence="7 8">
    <name type="scientific">Lithospermum erythrorhizon</name>
    <name type="common">Purple gromwell</name>
    <name type="synonym">Lithospermum officinale var. erythrorhizon</name>
    <dbReference type="NCBI Taxonomy" id="34254"/>
    <lineage>
        <taxon>Eukaryota</taxon>
        <taxon>Viridiplantae</taxon>
        <taxon>Streptophyta</taxon>
        <taxon>Embryophyta</taxon>
        <taxon>Tracheophyta</taxon>
        <taxon>Spermatophyta</taxon>
        <taxon>Magnoliopsida</taxon>
        <taxon>eudicotyledons</taxon>
        <taxon>Gunneridae</taxon>
        <taxon>Pentapetalae</taxon>
        <taxon>asterids</taxon>
        <taxon>lamiids</taxon>
        <taxon>Boraginales</taxon>
        <taxon>Boraginaceae</taxon>
        <taxon>Boraginoideae</taxon>
        <taxon>Lithospermeae</taxon>
        <taxon>Lithospermum</taxon>
    </lineage>
</organism>
<reference evidence="7 8" key="1">
    <citation type="submission" date="2024-01" db="EMBL/GenBank/DDBJ databases">
        <title>The complete chloroplast genome sequence of Lithospermum erythrorhizon: insights into the phylogenetic relationship among Boraginaceae species and the maternal lineages of purple gromwells.</title>
        <authorList>
            <person name="Okada T."/>
            <person name="Watanabe K."/>
        </authorList>
    </citation>
    <scope>NUCLEOTIDE SEQUENCE [LARGE SCALE GENOMIC DNA]</scope>
</reference>
<feature type="compositionally biased region" description="Polar residues" evidence="5">
    <location>
        <begin position="180"/>
        <end position="193"/>
    </location>
</feature>
<feature type="compositionally biased region" description="Basic and acidic residues" evidence="5">
    <location>
        <begin position="202"/>
        <end position="219"/>
    </location>
</feature>
<dbReference type="InterPro" id="IPR011598">
    <property type="entry name" value="bHLH_dom"/>
</dbReference>
<keyword evidence="4" id="KW-0539">Nucleus</keyword>
<feature type="compositionally biased region" description="Pro residues" evidence="5">
    <location>
        <begin position="98"/>
        <end position="115"/>
    </location>
</feature>
<dbReference type="Gene3D" id="4.10.280.10">
    <property type="entry name" value="Helix-loop-helix DNA-binding domain"/>
    <property type="match status" value="1"/>
</dbReference>
<keyword evidence="2" id="KW-0805">Transcription regulation</keyword>
<evidence type="ECO:0000256" key="5">
    <source>
        <dbReference type="SAM" id="MobiDB-lite"/>
    </source>
</evidence>
<proteinExistence type="predicted"/>
<keyword evidence="3" id="KW-0804">Transcription</keyword>